<comment type="subcellular location">
    <subcellularLocation>
        <location evidence="1">Membrane</location>
        <topology evidence="1">Multi-pass membrane protein</topology>
    </subcellularLocation>
</comment>
<dbReference type="VEuPathDB" id="TrichDB:TVAG_074840"/>
<dbReference type="OMA" id="YMNDEFF"/>
<evidence type="ECO:0000256" key="1">
    <source>
        <dbReference type="ARBA" id="ARBA00004141"/>
    </source>
</evidence>
<dbReference type="STRING" id="5722.A2E401"/>
<evidence type="ECO:0000256" key="7">
    <source>
        <dbReference type="SAM" id="Phobius"/>
    </source>
</evidence>
<gene>
    <name evidence="8" type="ORF">TVAG_074840</name>
</gene>
<dbReference type="GO" id="GO:0005783">
    <property type="term" value="C:endoplasmic reticulum"/>
    <property type="evidence" value="ECO:0000318"/>
    <property type="project" value="GO_Central"/>
</dbReference>
<dbReference type="Proteomes" id="UP000001542">
    <property type="component" value="Unassembled WGS sequence"/>
</dbReference>
<evidence type="ECO:0000256" key="2">
    <source>
        <dbReference type="ARBA" id="ARBA00009457"/>
    </source>
</evidence>
<accession>A2E401</accession>
<dbReference type="SMR" id="A2E401"/>
<sequence>MSGNENQEENKIPHADNDFLQQRWPGCKPFLTPCKGALIFLFFGIVSFAIGIPYFIVSKDMKEFIYDYTDLDFGTITANFTVDKNLTGNVWMYYQITHFFQNNFIYSSSKSLDQLNGLSYEKASTKLCDSVRYADENETKIFLPCGAVPHSVFNDSFTFGSGFPSLDRDSITPKDYQKAVKNFGSGYTSENTVFVINETEFPDGVHNKDFINWIQISPFSKFIKTYAKLGSNLEKGTYNVTINNNYPVKPFDGTKSIVFYEVKWMGSANKNAGIFFIVIGGVSFVLAVIFFLLQLTNAMPVFKVVVVDRHSSNMSFIH</sequence>
<keyword evidence="4 7" id="KW-1133">Transmembrane helix</keyword>
<keyword evidence="9" id="KW-1185">Reference proteome</keyword>
<dbReference type="KEGG" id="tva:4770623"/>
<reference evidence="8" key="1">
    <citation type="submission" date="2006-10" db="EMBL/GenBank/DDBJ databases">
        <authorList>
            <person name="Amadeo P."/>
            <person name="Zhao Q."/>
            <person name="Wortman J."/>
            <person name="Fraser-Liggett C."/>
            <person name="Carlton J."/>
        </authorList>
    </citation>
    <scope>NUCLEOTIDE SEQUENCE</scope>
    <source>
        <strain evidence="8">G3</strain>
    </source>
</reference>
<keyword evidence="3 7" id="KW-0812">Transmembrane</keyword>
<dbReference type="GO" id="GO:0005794">
    <property type="term" value="C:Golgi apparatus"/>
    <property type="evidence" value="ECO:0000318"/>
    <property type="project" value="GO_Central"/>
</dbReference>
<dbReference type="InterPro" id="IPR005045">
    <property type="entry name" value="CDC50/LEM3_fam"/>
</dbReference>
<dbReference type="PANTHER" id="PTHR10926">
    <property type="entry name" value="CELL CYCLE CONTROL PROTEIN 50"/>
    <property type="match status" value="1"/>
</dbReference>
<evidence type="ECO:0000313" key="9">
    <source>
        <dbReference type="Proteomes" id="UP000001542"/>
    </source>
</evidence>
<dbReference type="AlphaFoldDB" id="A2E401"/>
<dbReference type="InParanoid" id="A2E401"/>
<dbReference type="RefSeq" id="XP_001324879.1">
    <property type="nucleotide sequence ID" value="XM_001324844.1"/>
</dbReference>
<proteinExistence type="inferred from homology"/>
<dbReference type="EMBL" id="DS113298">
    <property type="protein sequence ID" value="EAY12656.1"/>
    <property type="molecule type" value="Genomic_DNA"/>
</dbReference>
<comment type="similarity">
    <text evidence="2 6">Belongs to the CDC50/LEM3 family.</text>
</comment>
<evidence type="ECO:0000256" key="4">
    <source>
        <dbReference type="ARBA" id="ARBA00022989"/>
    </source>
</evidence>
<feature type="transmembrane region" description="Helical" evidence="7">
    <location>
        <begin position="273"/>
        <end position="293"/>
    </location>
</feature>
<organism evidence="8 9">
    <name type="scientific">Trichomonas vaginalis (strain ATCC PRA-98 / G3)</name>
    <dbReference type="NCBI Taxonomy" id="412133"/>
    <lineage>
        <taxon>Eukaryota</taxon>
        <taxon>Metamonada</taxon>
        <taxon>Parabasalia</taxon>
        <taxon>Trichomonadida</taxon>
        <taxon>Trichomonadidae</taxon>
        <taxon>Trichomonas</taxon>
    </lineage>
</organism>
<protein>
    <submittedName>
        <fullName evidence="8">Uncharacterized protein</fullName>
    </submittedName>
</protein>
<dbReference type="Pfam" id="PF03381">
    <property type="entry name" value="CDC50"/>
    <property type="match status" value="1"/>
</dbReference>
<dbReference type="PIRSF" id="PIRSF015840">
    <property type="entry name" value="DUF284_TM_euk"/>
    <property type="match status" value="1"/>
</dbReference>
<reference evidence="8" key="2">
    <citation type="journal article" date="2007" name="Science">
        <title>Draft genome sequence of the sexually transmitted pathogen Trichomonas vaginalis.</title>
        <authorList>
            <person name="Carlton J.M."/>
            <person name="Hirt R.P."/>
            <person name="Silva J.C."/>
            <person name="Delcher A.L."/>
            <person name="Schatz M."/>
            <person name="Zhao Q."/>
            <person name="Wortman J.R."/>
            <person name="Bidwell S.L."/>
            <person name="Alsmark U.C.M."/>
            <person name="Besteiro S."/>
            <person name="Sicheritz-Ponten T."/>
            <person name="Noel C.J."/>
            <person name="Dacks J.B."/>
            <person name="Foster P.G."/>
            <person name="Simillion C."/>
            <person name="Van de Peer Y."/>
            <person name="Miranda-Saavedra D."/>
            <person name="Barton G.J."/>
            <person name="Westrop G.D."/>
            <person name="Mueller S."/>
            <person name="Dessi D."/>
            <person name="Fiori P.L."/>
            <person name="Ren Q."/>
            <person name="Paulsen I."/>
            <person name="Zhang H."/>
            <person name="Bastida-Corcuera F.D."/>
            <person name="Simoes-Barbosa A."/>
            <person name="Brown M.T."/>
            <person name="Hayes R.D."/>
            <person name="Mukherjee M."/>
            <person name="Okumura C.Y."/>
            <person name="Schneider R."/>
            <person name="Smith A.J."/>
            <person name="Vanacova S."/>
            <person name="Villalvazo M."/>
            <person name="Haas B.J."/>
            <person name="Pertea M."/>
            <person name="Feldblyum T.V."/>
            <person name="Utterback T.R."/>
            <person name="Shu C.L."/>
            <person name="Osoegawa K."/>
            <person name="de Jong P.J."/>
            <person name="Hrdy I."/>
            <person name="Horvathova L."/>
            <person name="Zubacova Z."/>
            <person name="Dolezal P."/>
            <person name="Malik S.B."/>
            <person name="Logsdon J.M. Jr."/>
            <person name="Henze K."/>
            <person name="Gupta A."/>
            <person name="Wang C.C."/>
            <person name="Dunne R.L."/>
            <person name="Upcroft J.A."/>
            <person name="Upcroft P."/>
            <person name="White O."/>
            <person name="Salzberg S.L."/>
            <person name="Tang P."/>
            <person name="Chiu C.-H."/>
            <person name="Lee Y.-S."/>
            <person name="Embley T.M."/>
            <person name="Coombs G.H."/>
            <person name="Mottram J.C."/>
            <person name="Tachezy J."/>
            <person name="Fraser-Liggett C.M."/>
            <person name="Johnson P.J."/>
        </authorList>
    </citation>
    <scope>NUCLEOTIDE SEQUENCE [LARGE SCALE GENOMIC DNA]</scope>
    <source>
        <strain evidence="8">G3</strain>
    </source>
</reference>
<dbReference type="GO" id="GO:0005886">
    <property type="term" value="C:plasma membrane"/>
    <property type="evidence" value="ECO:0000318"/>
    <property type="project" value="GO_Central"/>
</dbReference>
<dbReference type="OrthoDB" id="340608at2759"/>
<name>A2E401_TRIV3</name>
<evidence type="ECO:0000313" key="8">
    <source>
        <dbReference type="EMBL" id="EAY12656.1"/>
    </source>
</evidence>
<evidence type="ECO:0000256" key="5">
    <source>
        <dbReference type="ARBA" id="ARBA00023136"/>
    </source>
</evidence>
<dbReference type="eggNOG" id="KOG2952">
    <property type="taxonomic scope" value="Eukaryota"/>
</dbReference>
<keyword evidence="5 6" id="KW-0472">Membrane</keyword>
<evidence type="ECO:0000256" key="3">
    <source>
        <dbReference type="ARBA" id="ARBA00022692"/>
    </source>
</evidence>
<dbReference type="VEuPathDB" id="TrichDB:TVAGG3_0147350"/>
<feature type="transmembrane region" description="Helical" evidence="7">
    <location>
        <begin position="38"/>
        <end position="57"/>
    </location>
</feature>
<evidence type="ECO:0000256" key="6">
    <source>
        <dbReference type="PIRNR" id="PIRNR015840"/>
    </source>
</evidence>
<dbReference type="PANTHER" id="PTHR10926:SF0">
    <property type="entry name" value="CDC50, ISOFORM A"/>
    <property type="match status" value="1"/>
</dbReference>